<reference evidence="4 5" key="1">
    <citation type="submission" date="2019-05" db="EMBL/GenBank/DDBJ databases">
        <title>Mikania micrantha, genome provides insights into the molecular mechanism of rapid growth.</title>
        <authorList>
            <person name="Liu B."/>
        </authorList>
    </citation>
    <scope>NUCLEOTIDE SEQUENCE [LARGE SCALE GENOMIC DNA]</scope>
    <source>
        <strain evidence="4">NLD-2019</strain>
        <tissue evidence="4">Leaf</tissue>
    </source>
</reference>
<dbReference type="InterPro" id="IPR012337">
    <property type="entry name" value="RNaseH-like_sf"/>
</dbReference>
<dbReference type="AlphaFoldDB" id="A0A5N6NVM9"/>
<comment type="caution">
    <text evidence="4">The sequence shown here is derived from an EMBL/GenBank/DDBJ whole genome shotgun (WGS) entry which is preliminary data.</text>
</comment>
<evidence type="ECO:0000256" key="1">
    <source>
        <dbReference type="ARBA" id="ARBA00022670"/>
    </source>
</evidence>
<proteinExistence type="predicted"/>
<dbReference type="PROSITE" id="PS50994">
    <property type="entry name" value="INTEGRASE"/>
    <property type="match status" value="1"/>
</dbReference>
<dbReference type="GO" id="GO:0006508">
    <property type="term" value="P:proteolysis"/>
    <property type="evidence" value="ECO:0007669"/>
    <property type="project" value="UniProtKB-KW"/>
</dbReference>
<dbReference type="PANTHER" id="PTHR42648:SF26">
    <property type="entry name" value="INTEGRASE CATALYTIC DOMAIN-CONTAINING PROTEIN"/>
    <property type="match status" value="1"/>
</dbReference>
<feature type="compositionally biased region" description="Polar residues" evidence="2">
    <location>
        <begin position="83"/>
        <end position="93"/>
    </location>
</feature>
<evidence type="ECO:0000259" key="3">
    <source>
        <dbReference type="PROSITE" id="PS50994"/>
    </source>
</evidence>
<keyword evidence="5" id="KW-1185">Reference proteome</keyword>
<evidence type="ECO:0000313" key="4">
    <source>
        <dbReference type="EMBL" id="KAD5318339.1"/>
    </source>
</evidence>
<dbReference type="InterPro" id="IPR057670">
    <property type="entry name" value="SH3_retrovirus"/>
</dbReference>
<feature type="compositionally biased region" description="Basic and acidic residues" evidence="2">
    <location>
        <begin position="24"/>
        <end position="38"/>
    </location>
</feature>
<sequence>MDSIMLNSSSATALNVAANTHQEPYSHHNKSDRPESSRGRGRSSIRGRGRGLGRSTSGRGRGPPPSHNPSPQWTIGWVPVPNTGPSLHQSGPRQWTSPQWPSPQTQQWVNSQAAPWTAPPCPYPSVQTPRPKTASNFAGILGAAPTPSQVNSETAYQPTDIEQALYTMSLNPPDNNWYMDTGATSHMTNGAGNLSSYSKNQSFNRITVGNGFQIPILDSGHTTLPPPYPPLQLKYVLHSPSLIKNLLSVRQLTTDNNISIEFDPFGFLVKDYQTRIPILRCDSTGPLYPLSSSAAFTTSVSTFAALSQDRWHHRLGHPGPSILSSLKNNKFIHCGSSSSLKFCQSCVLGKQVKQPFVSSLNITFMPFDIIHSDLWTSPVLSNGGHHYYILFLDDFSNLLWTYPLTHKSQVFPIFKQCSIHLKTQFERDIKCFQCDNGTEYANTNFNNYCIQNGMTFRFSCPHTSPQNGKAERKIRSINNIIRTLLAHSSVPPSFWHHALQMATYIHNILPNKTKSYSTPTSILYQSQPTYQHLRVFGCLCFPLTPSSTIHKLENRSSPCVFLGYPSNHRGYKCYNLSSRKIVISRHVVFNEDVFPFSSQPQTPQTYQFLSSDPHPFF</sequence>
<dbReference type="Pfam" id="PF22936">
    <property type="entry name" value="Pol_BBD"/>
    <property type="match status" value="1"/>
</dbReference>
<dbReference type="OrthoDB" id="1937754at2759"/>
<accession>A0A5N6NVM9</accession>
<dbReference type="PANTHER" id="PTHR42648">
    <property type="entry name" value="TRANSPOSASE, PUTATIVE-RELATED"/>
    <property type="match status" value="1"/>
</dbReference>
<feature type="compositionally biased region" description="Low complexity" evidence="2">
    <location>
        <begin position="94"/>
        <end position="108"/>
    </location>
</feature>
<dbReference type="SUPFAM" id="SSF53098">
    <property type="entry name" value="Ribonuclease H-like"/>
    <property type="match status" value="1"/>
</dbReference>
<dbReference type="GO" id="GO:0003676">
    <property type="term" value="F:nucleic acid binding"/>
    <property type="evidence" value="ECO:0007669"/>
    <property type="project" value="InterPro"/>
</dbReference>
<gene>
    <name evidence="4" type="ORF">E3N88_18285</name>
</gene>
<dbReference type="Pfam" id="PF13976">
    <property type="entry name" value="gag_pre-integrs"/>
    <property type="match status" value="1"/>
</dbReference>
<evidence type="ECO:0000313" key="5">
    <source>
        <dbReference type="Proteomes" id="UP000326396"/>
    </source>
</evidence>
<dbReference type="InterPro" id="IPR039537">
    <property type="entry name" value="Retrotran_Ty1/copia-like"/>
</dbReference>
<dbReference type="EMBL" id="SZYD01000009">
    <property type="protein sequence ID" value="KAD5318339.1"/>
    <property type="molecule type" value="Genomic_DNA"/>
</dbReference>
<keyword evidence="1" id="KW-0645">Protease</keyword>
<evidence type="ECO:0000256" key="2">
    <source>
        <dbReference type="SAM" id="MobiDB-lite"/>
    </source>
</evidence>
<feature type="compositionally biased region" description="Basic residues" evidence="2">
    <location>
        <begin position="39"/>
        <end position="51"/>
    </location>
</feature>
<organism evidence="4 5">
    <name type="scientific">Mikania micrantha</name>
    <name type="common">bitter vine</name>
    <dbReference type="NCBI Taxonomy" id="192012"/>
    <lineage>
        <taxon>Eukaryota</taxon>
        <taxon>Viridiplantae</taxon>
        <taxon>Streptophyta</taxon>
        <taxon>Embryophyta</taxon>
        <taxon>Tracheophyta</taxon>
        <taxon>Spermatophyta</taxon>
        <taxon>Magnoliopsida</taxon>
        <taxon>eudicotyledons</taxon>
        <taxon>Gunneridae</taxon>
        <taxon>Pentapetalae</taxon>
        <taxon>asterids</taxon>
        <taxon>campanulids</taxon>
        <taxon>Asterales</taxon>
        <taxon>Asteraceae</taxon>
        <taxon>Asteroideae</taxon>
        <taxon>Heliantheae alliance</taxon>
        <taxon>Eupatorieae</taxon>
        <taxon>Mikania</taxon>
    </lineage>
</organism>
<dbReference type="Pfam" id="PF00665">
    <property type="entry name" value="rve"/>
    <property type="match status" value="1"/>
</dbReference>
<feature type="region of interest" description="Disordered" evidence="2">
    <location>
        <begin position="15"/>
        <end position="116"/>
    </location>
</feature>
<feature type="domain" description="Integrase catalytic" evidence="3">
    <location>
        <begin position="362"/>
        <end position="527"/>
    </location>
</feature>
<name>A0A5N6NVM9_9ASTR</name>
<dbReference type="InterPro" id="IPR054722">
    <property type="entry name" value="PolX-like_BBD"/>
</dbReference>
<dbReference type="Pfam" id="PF25597">
    <property type="entry name" value="SH3_retrovirus"/>
    <property type="match status" value="1"/>
</dbReference>
<dbReference type="Proteomes" id="UP000326396">
    <property type="component" value="Linkage Group LG17"/>
</dbReference>
<dbReference type="GO" id="GO:0008233">
    <property type="term" value="F:peptidase activity"/>
    <property type="evidence" value="ECO:0007669"/>
    <property type="project" value="UniProtKB-KW"/>
</dbReference>
<dbReference type="Gene3D" id="3.30.420.10">
    <property type="entry name" value="Ribonuclease H-like superfamily/Ribonuclease H"/>
    <property type="match status" value="1"/>
</dbReference>
<dbReference type="InterPro" id="IPR036397">
    <property type="entry name" value="RNaseH_sf"/>
</dbReference>
<dbReference type="InterPro" id="IPR001584">
    <property type="entry name" value="Integrase_cat-core"/>
</dbReference>
<protein>
    <recommendedName>
        <fullName evidence="3">Integrase catalytic domain-containing protein</fullName>
    </recommendedName>
</protein>
<dbReference type="InterPro" id="IPR025724">
    <property type="entry name" value="GAG-pre-integrase_dom"/>
</dbReference>
<keyword evidence="1" id="KW-0378">Hydrolase</keyword>
<dbReference type="GO" id="GO:0015074">
    <property type="term" value="P:DNA integration"/>
    <property type="evidence" value="ECO:0007669"/>
    <property type="project" value="InterPro"/>
</dbReference>